<reference evidence="9 10" key="1">
    <citation type="submission" date="2024-09" db="EMBL/GenBank/DDBJ databases">
        <title>Rethinking Asexuality: The Enigmatic Case of Functional Sexual Genes in Lepraria (Stereocaulaceae).</title>
        <authorList>
            <person name="Doellman M."/>
            <person name="Sun Y."/>
            <person name="Barcenas-Pena A."/>
            <person name="Lumbsch H.T."/>
            <person name="Grewe F."/>
        </authorList>
    </citation>
    <scope>NUCLEOTIDE SEQUENCE [LARGE SCALE GENOMIC DNA]</scope>
    <source>
        <strain evidence="9 10">Mercado 3170</strain>
    </source>
</reference>
<evidence type="ECO:0000256" key="7">
    <source>
        <dbReference type="RuleBase" id="RU368100"/>
    </source>
</evidence>
<evidence type="ECO:0000256" key="6">
    <source>
        <dbReference type="ARBA" id="ARBA00023274"/>
    </source>
</evidence>
<evidence type="ECO:0000256" key="4">
    <source>
        <dbReference type="ARBA" id="ARBA00022884"/>
    </source>
</evidence>
<dbReference type="Pfam" id="PF02290">
    <property type="entry name" value="SRP14"/>
    <property type="match status" value="1"/>
</dbReference>
<dbReference type="InterPro" id="IPR003210">
    <property type="entry name" value="Signal_recog_particle_SRP14"/>
</dbReference>
<keyword evidence="4 7" id="KW-0694">RNA-binding</keyword>
<proteinExistence type="inferred from homology"/>
<sequence length="169" mass="18822">MASNHLNTDEFLTRLAALFESRRVSNHGSVFLTQKRRAPSPFTPRVDQSLAYNFAIVNPHDLPMAATDTPLPPSSPFPDLHPPYPLPIIIRATNGKSKEKRKDKILLSTVVQADELERFFMRYADVCKAGMSALKKRDRSGRKAKGKAKKKQKKGGSGDGGRMEGEMKN</sequence>
<comment type="function">
    <text evidence="7">Component of the signal recognition particle (SRP) complex, a ribonucleoprotein complex that mediates the cotranslational targeting of secretory and membrane proteins to the endoplasmic reticulum (ER).</text>
</comment>
<name>A0ABR4AJP5_9LECA</name>
<comment type="subunit">
    <text evidence="7">Component of a fungal signal recognition particle (SRP) complex that consists of a 7SL RNA molecule (scR1) and at least six protein subunits: SRP72, SRP68, SRP54, SEC65, SRP21 and SRP14.</text>
</comment>
<comment type="subcellular location">
    <subcellularLocation>
        <location evidence="1 7">Cytoplasm</location>
    </subcellularLocation>
</comment>
<dbReference type="SUPFAM" id="SSF54762">
    <property type="entry name" value="Signal recognition particle alu RNA binding heterodimer, SRP9/14"/>
    <property type="match status" value="1"/>
</dbReference>
<keyword evidence="5 7" id="KW-0733">Signal recognition particle</keyword>
<accession>A0ABR4AJP5</accession>
<dbReference type="EMBL" id="JBEFKJ010000006">
    <property type="protein sequence ID" value="KAL2045714.1"/>
    <property type="molecule type" value="Genomic_DNA"/>
</dbReference>
<comment type="similarity">
    <text evidence="2 7">Belongs to the SRP14 family.</text>
</comment>
<feature type="compositionally biased region" description="Basic residues" evidence="8">
    <location>
        <begin position="134"/>
        <end position="154"/>
    </location>
</feature>
<evidence type="ECO:0000256" key="5">
    <source>
        <dbReference type="ARBA" id="ARBA00023135"/>
    </source>
</evidence>
<gene>
    <name evidence="9" type="ORF">N7G274_002145</name>
</gene>
<keyword evidence="10" id="KW-1185">Reference proteome</keyword>
<feature type="region of interest" description="Disordered" evidence="8">
    <location>
        <begin position="131"/>
        <end position="169"/>
    </location>
</feature>
<keyword evidence="3 7" id="KW-0963">Cytoplasm</keyword>
<evidence type="ECO:0000256" key="1">
    <source>
        <dbReference type="ARBA" id="ARBA00004496"/>
    </source>
</evidence>
<evidence type="ECO:0000313" key="10">
    <source>
        <dbReference type="Proteomes" id="UP001590950"/>
    </source>
</evidence>
<comment type="caution">
    <text evidence="9">The sequence shown here is derived from an EMBL/GenBank/DDBJ whole genome shotgun (WGS) entry which is preliminary data.</text>
</comment>
<evidence type="ECO:0000256" key="3">
    <source>
        <dbReference type="ARBA" id="ARBA00022490"/>
    </source>
</evidence>
<evidence type="ECO:0000256" key="2">
    <source>
        <dbReference type="ARBA" id="ARBA00010349"/>
    </source>
</evidence>
<organism evidence="9 10">
    <name type="scientific">Stereocaulon virgatum</name>
    <dbReference type="NCBI Taxonomy" id="373712"/>
    <lineage>
        <taxon>Eukaryota</taxon>
        <taxon>Fungi</taxon>
        <taxon>Dikarya</taxon>
        <taxon>Ascomycota</taxon>
        <taxon>Pezizomycotina</taxon>
        <taxon>Lecanoromycetes</taxon>
        <taxon>OSLEUM clade</taxon>
        <taxon>Lecanoromycetidae</taxon>
        <taxon>Lecanorales</taxon>
        <taxon>Lecanorineae</taxon>
        <taxon>Stereocaulaceae</taxon>
        <taxon>Stereocaulon</taxon>
    </lineage>
</organism>
<evidence type="ECO:0000256" key="8">
    <source>
        <dbReference type="SAM" id="MobiDB-lite"/>
    </source>
</evidence>
<dbReference type="InterPro" id="IPR009018">
    <property type="entry name" value="Signal_recog_particle_SRP9/14"/>
</dbReference>
<dbReference type="PANTHER" id="PTHR12013">
    <property type="entry name" value="SIGNAL RECOGNITION PARTICLE 14 KD PROTEIN"/>
    <property type="match status" value="1"/>
</dbReference>
<dbReference type="Proteomes" id="UP001590950">
    <property type="component" value="Unassembled WGS sequence"/>
</dbReference>
<evidence type="ECO:0000313" key="9">
    <source>
        <dbReference type="EMBL" id="KAL2045714.1"/>
    </source>
</evidence>
<protein>
    <recommendedName>
        <fullName evidence="7">Signal recognition particle subunit SRP14</fullName>
    </recommendedName>
    <alternativeName>
        <fullName evidence="7">Signal recognition particle 14 kDa protein</fullName>
    </alternativeName>
</protein>
<keyword evidence="6 7" id="KW-0687">Ribonucleoprotein</keyword>
<dbReference type="Gene3D" id="3.30.720.10">
    <property type="entry name" value="Signal recognition particle alu RNA binding heterodimer, srp9/1"/>
    <property type="match status" value="1"/>
</dbReference>